<dbReference type="SUPFAM" id="SSF103473">
    <property type="entry name" value="MFS general substrate transporter"/>
    <property type="match status" value="1"/>
</dbReference>
<dbReference type="GO" id="GO:0005524">
    <property type="term" value="F:ATP binding"/>
    <property type="evidence" value="ECO:0007669"/>
    <property type="project" value="UniProtKB-KW"/>
</dbReference>
<keyword evidence="16" id="KW-0732">Signal</keyword>
<dbReference type="GO" id="GO:0045259">
    <property type="term" value="C:proton-transporting ATP synthase complex"/>
    <property type="evidence" value="ECO:0007669"/>
    <property type="project" value="UniProtKB-KW"/>
</dbReference>
<dbReference type="GO" id="GO:0015098">
    <property type="term" value="F:molybdate ion transmembrane transporter activity"/>
    <property type="evidence" value="ECO:0007669"/>
    <property type="project" value="InterPro"/>
</dbReference>
<dbReference type="AlphaFoldDB" id="A0AAW1PNE6"/>
<evidence type="ECO:0000256" key="11">
    <source>
        <dbReference type="ARBA" id="ARBA00023196"/>
    </source>
</evidence>
<evidence type="ECO:0000256" key="7">
    <source>
        <dbReference type="ARBA" id="ARBA00022840"/>
    </source>
</evidence>
<feature type="transmembrane region" description="Helical" evidence="15">
    <location>
        <begin position="283"/>
        <end position="304"/>
    </location>
</feature>
<dbReference type="Gene3D" id="2.40.10.170">
    <property type="match status" value="1"/>
</dbReference>
<dbReference type="Gene3D" id="3.40.50.300">
    <property type="entry name" value="P-loop containing nucleotide triphosphate hydrolases"/>
    <property type="match status" value="1"/>
</dbReference>
<keyword evidence="15" id="KW-1133">Transmembrane helix</keyword>
<dbReference type="CDD" id="cd17487">
    <property type="entry name" value="MFS_MFSD5_like"/>
    <property type="match status" value="1"/>
</dbReference>
<dbReference type="Pfam" id="PF00006">
    <property type="entry name" value="ATP-synt_ab"/>
    <property type="match status" value="1"/>
</dbReference>
<dbReference type="InterPro" id="IPR005722">
    <property type="entry name" value="ATP_synth_F1_bsu"/>
</dbReference>
<comment type="subunit">
    <text evidence="14">F-type ATPases have 2 components, CF(1) - the catalytic core - and CF(0) - the membrane proton channel. CF(1) and CF(0) have multiple subunits.</text>
</comment>
<feature type="transmembrane region" description="Helical" evidence="15">
    <location>
        <begin position="249"/>
        <end position="271"/>
    </location>
</feature>
<dbReference type="GO" id="GO:0042776">
    <property type="term" value="P:proton motive force-driven mitochondrial ATP synthesis"/>
    <property type="evidence" value="ECO:0007669"/>
    <property type="project" value="TreeGrafter"/>
</dbReference>
<feature type="transmembrane region" description="Helical" evidence="15">
    <location>
        <begin position="76"/>
        <end position="96"/>
    </location>
</feature>
<evidence type="ECO:0000256" key="15">
    <source>
        <dbReference type="SAM" id="Phobius"/>
    </source>
</evidence>
<dbReference type="InterPro" id="IPR020003">
    <property type="entry name" value="ATPase_a/bsu_AS"/>
</dbReference>
<accession>A0AAW1PNE6</accession>
<dbReference type="CDD" id="cd18115">
    <property type="entry name" value="ATP-synt_F1_beta_N"/>
    <property type="match status" value="1"/>
</dbReference>
<dbReference type="Pfam" id="PF05631">
    <property type="entry name" value="MFS_5"/>
    <property type="match status" value="1"/>
</dbReference>
<comment type="catalytic activity">
    <reaction evidence="13 14">
        <text>ATP + H2O + 4 H(+)(in) = ADP + phosphate + 5 H(+)(out)</text>
        <dbReference type="Rhea" id="RHEA:57720"/>
        <dbReference type="ChEBI" id="CHEBI:15377"/>
        <dbReference type="ChEBI" id="CHEBI:15378"/>
        <dbReference type="ChEBI" id="CHEBI:30616"/>
        <dbReference type="ChEBI" id="CHEBI:43474"/>
        <dbReference type="ChEBI" id="CHEBI:456216"/>
        <dbReference type="EC" id="7.1.2.2"/>
    </reaction>
</comment>
<dbReference type="Gene3D" id="1.20.1250.20">
    <property type="entry name" value="MFS general substrate transporter like domains"/>
    <property type="match status" value="1"/>
</dbReference>
<feature type="transmembrane region" description="Helical" evidence="15">
    <location>
        <begin position="354"/>
        <end position="372"/>
    </location>
</feature>
<dbReference type="PROSITE" id="PS00152">
    <property type="entry name" value="ATPASE_ALPHA_BETA"/>
    <property type="match status" value="1"/>
</dbReference>
<sequence length="947" mass="103089">MEMFYILVFGVLAAAAAAFELSKPKEGQMNTSMDFLRFRTNYILVYSLMMAGDWLQGPYVYALYQHYGFSRGDIGTLFIAGFGSSMIFGTVVGSLADKTGRKKAGLLYVATYTIGCFTKHYNNFYILLVGRLFCGVATSLLYSAFESWLVAEHFKRGFEGGWLGPTFSKAVFFGNGLMAILAGLLAHLLVETFAIGPVAPFDAAAVCMVVGGCIIATTWTENFGDASDRHTFKDQCVKALRAVARDRKVALLGAMQSLFEGSMYTFVFLWTPALSPQGEQIPHGMIFACFMVSSMAGSALAGQLLATNSRYKVERFMKWVFAASAVALFVPVLFHRTNTPDDGSASERGISLQGQIQLAAFCGFEFCVGLFWPSMMKMRAQYVPEEMRATIINFFRFPLNLFVCLVLQNVSNFPLSVMFGMCSLFLGLAALCQQALARLVASDGRVEYHTVDDQDADLVGPPPDPEPVHSDVAGSIVQVIGAVVDVQFEGELPHILTALEVEDAPVHLVLEVAQHLGENTVRCIAMDSTDGLVRGQSVISTGSPIRVPVGPETLGRIMNVIGEPVDEVGPIKAKAMLPIHREAPTFAEQSTEQEILVTGIKVVDLLAPYQRGGKIGLFGGAGVGKTVLIMELINNVAKAHGGFSVFAGVGERTREGNDLYHEMIETGVNKVGDKLSESKCALVYGQMNEPPGARARVALTGLTVAEYFRDQEGQDVLFFVDNIFRFTQANSEVSALLGRIPSAVGYQPTLATDLGGLQERITTTQKGSITSVQAIYVPADDLTDPAPATTFAHLDATTVLSRAIAELGIYPAVDPLDSNSRMMDARILGQEHYDVARGVQMILQNYKNLQDIIAILGMDELSEEDKLTVARARKIQRFLSQPFSVAEVFTGTPGKYVELEDTITSFKDILAGKYDDLPEMAFYMVGQIKEVEEKADKMAKDMAAGKK</sequence>
<evidence type="ECO:0000256" key="9">
    <source>
        <dbReference type="ARBA" id="ARBA00023065"/>
    </source>
</evidence>
<dbReference type="SUPFAM" id="SSF47917">
    <property type="entry name" value="C-terminal domain of alpha and beta subunits of F1 ATP synthase"/>
    <property type="match status" value="1"/>
</dbReference>
<comment type="caution">
    <text evidence="18">The sequence shown here is derived from an EMBL/GenBank/DDBJ whole genome shotgun (WGS) entry which is preliminary data.</text>
</comment>
<evidence type="ECO:0000259" key="17">
    <source>
        <dbReference type="SMART" id="SM00382"/>
    </source>
</evidence>
<dbReference type="InterPro" id="IPR055190">
    <property type="entry name" value="ATP-synt_VA_C"/>
</dbReference>
<dbReference type="HAMAP" id="MF_01347">
    <property type="entry name" value="ATP_synth_beta_bact"/>
    <property type="match status" value="1"/>
</dbReference>
<dbReference type="InterPro" id="IPR004100">
    <property type="entry name" value="ATPase_F1/V1/A1_a/bsu_N"/>
</dbReference>
<reference evidence="18 19" key="1">
    <citation type="journal article" date="2024" name="Nat. Commun.">
        <title>Phylogenomics reveals the evolutionary origins of lichenization in chlorophyte algae.</title>
        <authorList>
            <person name="Puginier C."/>
            <person name="Libourel C."/>
            <person name="Otte J."/>
            <person name="Skaloud P."/>
            <person name="Haon M."/>
            <person name="Grisel S."/>
            <person name="Petersen M."/>
            <person name="Berrin J.G."/>
            <person name="Delaux P.M."/>
            <person name="Dal Grande F."/>
            <person name="Keller J."/>
        </authorList>
    </citation>
    <scope>NUCLEOTIDE SEQUENCE [LARGE SCALE GENOMIC DNA]</scope>
    <source>
        <strain evidence="18 19">SAG 2036</strain>
    </source>
</reference>
<evidence type="ECO:0000256" key="8">
    <source>
        <dbReference type="ARBA" id="ARBA00022967"/>
    </source>
</evidence>
<name>A0AAW1PNE6_9CHLO</name>
<dbReference type="EC" id="7.1.2.2" evidence="14"/>
<keyword evidence="8" id="KW-1278">Translocase</keyword>
<dbReference type="EMBL" id="JALJOQ010000018">
    <property type="protein sequence ID" value="KAK9809603.1"/>
    <property type="molecule type" value="Genomic_DNA"/>
</dbReference>
<evidence type="ECO:0000256" key="16">
    <source>
        <dbReference type="SAM" id="SignalP"/>
    </source>
</evidence>
<feature type="transmembrane region" description="Helical" evidence="15">
    <location>
        <begin position="316"/>
        <end position="334"/>
    </location>
</feature>
<dbReference type="GO" id="GO:0046933">
    <property type="term" value="F:proton-transporting ATP synthase activity, rotational mechanism"/>
    <property type="evidence" value="ECO:0007669"/>
    <property type="project" value="InterPro"/>
</dbReference>
<dbReference type="Gene3D" id="1.10.1140.10">
    <property type="entry name" value="Bovine Mitochondrial F1-atpase, Atp Synthase Beta Chain, Chain D, domain 3"/>
    <property type="match status" value="1"/>
</dbReference>
<dbReference type="InterPro" id="IPR024034">
    <property type="entry name" value="ATPase_F1/V1_b/a_C"/>
</dbReference>
<dbReference type="Pfam" id="PF22919">
    <property type="entry name" value="ATP-synt_VA_C"/>
    <property type="match status" value="1"/>
</dbReference>
<dbReference type="InterPro" id="IPR003593">
    <property type="entry name" value="AAA+_ATPase"/>
</dbReference>
<proteinExistence type="inferred from homology"/>
<keyword evidence="11 14" id="KW-0139">CF(1)</keyword>
<organism evidence="18 19">
    <name type="scientific">Symbiochloris irregularis</name>
    <dbReference type="NCBI Taxonomy" id="706552"/>
    <lineage>
        <taxon>Eukaryota</taxon>
        <taxon>Viridiplantae</taxon>
        <taxon>Chlorophyta</taxon>
        <taxon>core chlorophytes</taxon>
        <taxon>Trebouxiophyceae</taxon>
        <taxon>Trebouxiales</taxon>
        <taxon>Trebouxiaceae</taxon>
        <taxon>Symbiochloris</taxon>
    </lineage>
</organism>
<feature type="transmembrane region" description="Helical" evidence="15">
    <location>
        <begin position="393"/>
        <end position="411"/>
    </location>
</feature>
<evidence type="ECO:0000256" key="14">
    <source>
        <dbReference type="RuleBase" id="RU003553"/>
    </source>
</evidence>
<keyword evidence="12 14" id="KW-0066">ATP synthesis</keyword>
<dbReference type="InterPro" id="IPR036259">
    <property type="entry name" value="MFS_trans_sf"/>
</dbReference>
<keyword evidence="7 14" id="KW-0067">ATP-binding</keyword>
<feature type="transmembrane region" description="Helical" evidence="15">
    <location>
        <begin position="166"/>
        <end position="189"/>
    </location>
</feature>
<feature type="transmembrane region" description="Helical" evidence="15">
    <location>
        <begin position="42"/>
        <end position="64"/>
    </location>
</feature>
<keyword evidence="15" id="KW-0812">Transmembrane</keyword>
<evidence type="ECO:0000256" key="10">
    <source>
        <dbReference type="ARBA" id="ARBA00023136"/>
    </source>
</evidence>
<keyword evidence="10 15" id="KW-0472">Membrane</keyword>
<dbReference type="NCBIfam" id="TIGR01039">
    <property type="entry name" value="atpD"/>
    <property type="match status" value="1"/>
</dbReference>
<dbReference type="InterPro" id="IPR000194">
    <property type="entry name" value="ATPase_F1/V1/A1_a/bsu_nucl-bd"/>
</dbReference>
<evidence type="ECO:0000256" key="6">
    <source>
        <dbReference type="ARBA" id="ARBA00022781"/>
    </source>
</evidence>
<evidence type="ECO:0000256" key="13">
    <source>
        <dbReference type="ARBA" id="ARBA00048383"/>
    </source>
</evidence>
<evidence type="ECO:0000313" key="18">
    <source>
        <dbReference type="EMBL" id="KAK9809603.1"/>
    </source>
</evidence>
<evidence type="ECO:0000256" key="4">
    <source>
        <dbReference type="ARBA" id="ARBA00022448"/>
    </source>
</evidence>
<evidence type="ECO:0000313" key="19">
    <source>
        <dbReference type="Proteomes" id="UP001465755"/>
    </source>
</evidence>
<dbReference type="SUPFAM" id="SSF50615">
    <property type="entry name" value="N-terminal domain of alpha and beta subunits of F1 ATP synthase"/>
    <property type="match status" value="1"/>
</dbReference>
<keyword evidence="5 14" id="KW-0547">Nucleotide-binding</keyword>
<dbReference type="CDD" id="cd18110">
    <property type="entry name" value="ATP-synt_F1_beta_C"/>
    <property type="match status" value="1"/>
</dbReference>
<evidence type="ECO:0000256" key="3">
    <source>
        <dbReference type="ARBA" id="ARBA00011648"/>
    </source>
</evidence>
<dbReference type="Proteomes" id="UP001465755">
    <property type="component" value="Unassembled WGS sequence"/>
</dbReference>
<comment type="subunit">
    <text evidence="3">F-type ATPases have 2 components, CF(1) - the catalytic core - and CF(0) - the membrane proton channel. CF(1) has five subunits: alpha(3), beta(3), gamma(1), delta(1), epsilon(1). CF(0) has three main subunits: a, b and c.</text>
</comment>
<dbReference type="GO" id="GO:0005743">
    <property type="term" value="C:mitochondrial inner membrane"/>
    <property type="evidence" value="ECO:0007669"/>
    <property type="project" value="UniProtKB-SubCell"/>
</dbReference>
<dbReference type="InterPro" id="IPR050053">
    <property type="entry name" value="ATPase_alpha/beta_chains"/>
</dbReference>
<protein>
    <recommendedName>
        <fullName evidence="14">ATP synthase subunit beta</fullName>
        <ecNumber evidence="14">7.1.2.2</ecNumber>
    </recommendedName>
</protein>
<feature type="domain" description="AAA+ ATPase" evidence="17">
    <location>
        <begin position="611"/>
        <end position="797"/>
    </location>
</feature>
<dbReference type="PANTHER" id="PTHR15184">
    <property type="entry name" value="ATP SYNTHASE"/>
    <property type="match status" value="1"/>
</dbReference>
<evidence type="ECO:0000256" key="5">
    <source>
        <dbReference type="ARBA" id="ARBA00022741"/>
    </source>
</evidence>
<dbReference type="InterPro" id="IPR036121">
    <property type="entry name" value="ATPase_F1/V1/A1_a/bsu_N_sf"/>
</dbReference>
<dbReference type="InterPro" id="IPR008509">
    <property type="entry name" value="MOT2/MFSD5"/>
</dbReference>
<feature type="chain" id="PRO_5043452566" description="ATP synthase subunit beta" evidence="16">
    <location>
        <begin position="19"/>
        <end position="947"/>
    </location>
</feature>
<keyword evidence="9" id="KW-0406">Ion transport</keyword>
<dbReference type="CDD" id="cd01133">
    <property type="entry name" value="F1-ATPase_beta_CD"/>
    <property type="match status" value="1"/>
</dbReference>
<dbReference type="InterPro" id="IPR027417">
    <property type="entry name" value="P-loop_NTPase"/>
</dbReference>
<dbReference type="PANTHER" id="PTHR15184:SF82">
    <property type="entry name" value="ATP SYNTHASE SUBUNIT BETA, MITOCHONDRIAL"/>
    <property type="match status" value="1"/>
</dbReference>
<comment type="similarity">
    <text evidence="2">Belongs to the ATPase alpha/beta chains family.</text>
</comment>
<dbReference type="FunFam" id="1.10.1140.10:FF:000001">
    <property type="entry name" value="ATP synthase subunit beta"/>
    <property type="match status" value="1"/>
</dbReference>
<keyword evidence="19" id="KW-1185">Reference proteome</keyword>
<evidence type="ECO:0000256" key="1">
    <source>
        <dbReference type="ARBA" id="ARBA00004273"/>
    </source>
</evidence>
<dbReference type="Pfam" id="PF02874">
    <property type="entry name" value="ATP-synt_ab_N"/>
    <property type="match status" value="1"/>
</dbReference>
<comment type="function">
    <text evidence="14">Produces ATP from ADP in the presence of a proton gradient across the membrane.</text>
</comment>
<dbReference type="SMART" id="SM00382">
    <property type="entry name" value="AAA"/>
    <property type="match status" value="1"/>
</dbReference>
<dbReference type="SUPFAM" id="SSF52540">
    <property type="entry name" value="P-loop containing nucleoside triphosphate hydrolases"/>
    <property type="match status" value="1"/>
</dbReference>
<feature type="signal peptide" evidence="16">
    <location>
        <begin position="1"/>
        <end position="18"/>
    </location>
</feature>
<gene>
    <name evidence="18" type="ORF">WJX73_006724</name>
</gene>
<evidence type="ECO:0000256" key="12">
    <source>
        <dbReference type="ARBA" id="ARBA00023310"/>
    </source>
</evidence>
<comment type="subcellular location">
    <subcellularLocation>
        <location evidence="1">Mitochondrion inner membrane</location>
    </subcellularLocation>
</comment>
<dbReference type="FunFam" id="3.40.50.300:FF:000026">
    <property type="entry name" value="ATP synthase subunit beta"/>
    <property type="match status" value="1"/>
</dbReference>
<keyword evidence="4" id="KW-0813">Transport</keyword>
<keyword evidence="6" id="KW-0375">Hydrogen ion transport</keyword>
<evidence type="ECO:0000256" key="2">
    <source>
        <dbReference type="ARBA" id="ARBA00008936"/>
    </source>
</evidence>
<feature type="transmembrane region" description="Helical" evidence="15">
    <location>
        <begin position="124"/>
        <end position="145"/>
    </location>
</feature>